<keyword evidence="3" id="KW-1185">Reference proteome</keyword>
<gene>
    <name evidence="2" type="ORF">SAMN05660662_3112</name>
</gene>
<dbReference type="AlphaFoldDB" id="A0A1G7NEF1"/>
<keyword evidence="1" id="KW-0472">Membrane</keyword>
<reference evidence="3" key="1">
    <citation type="submission" date="2016-10" db="EMBL/GenBank/DDBJ databases">
        <authorList>
            <person name="Varghese N."/>
            <person name="Submissions S."/>
        </authorList>
    </citation>
    <scope>NUCLEOTIDE SEQUENCE [LARGE SCALE GENOMIC DNA]</scope>
    <source>
        <strain evidence="3">DSM 44268</strain>
    </source>
</reference>
<sequence>MTSGSPDRSPRRSPEQDRARLVGLFVLGVAVVLLLSSVTWFSSDQAGVGIAQLLCGLVVAGVGAFLVRRADSRG</sequence>
<protein>
    <submittedName>
        <fullName evidence="2">Uncharacterized protein</fullName>
    </submittedName>
</protein>
<accession>A0A1G7NEF1</accession>
<dbReference type="STRING" id="1550231.SAMN05660662_3112"/>
<dbReference type="Proteomes" id="UP000199406">
    <property type="component" value="Unassembled WGS sequence"/>
</dbReference>
<evidence type="ECO:0000256" key="1">
    <source>
        <dbReference type="SAM" id="Phobius"/>
    </source>
</evidence>
<keyword evidence="1" id="KW-0812">Transmembrane</keyword>
<name>A0A1G7NEF1_9ACTN</name>
<feature type="transmembrane region" description="Helical" evidence="1">
    <location>
        <begin position="47"/>
        <end position="67"/>
    </location>
</feature>
<proteinExistence type="predicted"/>
<evidence type="ECO:0000313" key="3">
    <source>
        <dbReference type="Proteomes" id="UP000199406"/>
    </source>
</evidence>
<keyword evidence="1" id="KW-1133">Transmembrane helix</keyword>
<feature type="transmembrane region" description="Helical" evidence="1">
    <location>
        <begin position="21"/>
        <end position="41"/>
    </location>
</feature>
<evidence type="ECO:0000313" key="2">
    <source>
        <dbReference type="EMBL" id="SDF72414.1"/>
    </source>
</evidence>
<dbReference type="RefSeq" id="WP_091768597.1">
    <property type="nucleotide sequence ID" value="NZ_FNBT01000006.1"/>
</dbReference>
<organism evidence="2 3">
    <name type="scientific">Blastococcus aurantiacus</name>
    <dbReference type="NCBI Taxonomy" id="1550231"/>
    <lineage>
        <taxon>Bacteria</taxon>
        <taxon>Bacillati</taxon>
        <taxon>Actinomycetota</taxon>
        <taxon>Actinomycetes</taxon>
        <taxon>Geodermatophilales</taxon>
        <taxon>Geodermatophilaceae</taxon>
        <taxon>Blastococcus</taxon>
    </lineage>
</organism>
<dbReference type="EMBL" id="FNBT01000006">
    <property type="protein sequence ID" value="SDF72414.1"/>
    <property type="molecule type" value="Genomic_DNA"/>
</dbReference>